<keyword evidence="1" id="KW-0805">Transcription regulation</keyword>
<dbReference type="InterPro" id="IPR050109">
    <property type="entry name" value="HTH-type_TetR-like_transc_reg"/>
</dbReference>
<dbReference type="Gene3D" id="1.10.357.10">
    <property type="entry name" value="Tetracycline Repressor, domain 2"/>
    <property type="match status" value="1"/>
</dbReference>
<keyword evidence="2 4" id="KW-0238">DNA-binding</keyword>
<protein>
    <submittedName>
        <fullName evidence="7">TetR/AcrR family transcriptional regulator</fullName>
    </submittedName>
</protein>
<dbReference type="Pfam" id="PF16859">
    <property type="entry name" value="TetR_C_11"/>
    <property type="match status" value="1"/>
</dbReference>
<dbReference type="InterPro" id="IPR009057">
    <property type="entry name" value="Homeodomain-like_sf"/>
</dbReference>
<feature type="region of interest" description="Disordered" evidence="5">
    <location>
        <begin position="1"/>
        <end position="41"/>
    </location>
</feature>
<gene>
    <name evidence="7" type="ORF">ACFQMG_16365</name>
</gene>
<evidence type="ECO:0000256" key="3">
    <source>
        <dbReference type="ARBA" id="ARBA00023163"/>
    </source>
</evidence>
<evidence type="ECO:0000256" key="2">
    <source>
        <dbReference type="ARBA" id="ARBA00023125"/>
    </source>
</evidence>
<dbReference type="PANTHER" id="PTHR30055:SF225">
    <property type="entry name" value="TRANSCRIPTIONAL REGULATORY PROTEIN-RELATED"/>
    <property type="match status" value="1"/>
</dbReference>
<name>A0ABW2G1Q1_9ACTN</name>
<feature type="compositionally biased region" description="Low complexity" evidence="5">
    <location>
        <begin position="15"/>
        <end position="24"/>
    </location>
</feature>
<evidence type="ECO:0000259" key="6">
    <source>
        <dbReference type="PROSITE" id="PS50977"/>
    </source>
</evidence>
<evidence type="ECO:0000313" key="7">
    <source>
        <dbReference type="EMBL" id="MFC7181133.1"/>
    </source>
</evidence>
<proteinExistence type="predicted"/>
<evidence type="ECO:0000256" key="5">
    <source>
        <dbReference type="SAM" id="MobiDB-lite"/>
    </source>
</evidence>
<dbReference type="SUPFAM" id="SSF46689">
    <property type="entry name" value="Homeodomain-like"/>
    <property type="match status" value="1"/>
</dbReference>
<dbReference type="PROSITE" id="PS50977">
    <property type="entry name" value="HTH_TETR_2"/>
    <property type="match status" value="1"/>
</dbReference>
<dbReference type="Proteomes" id="UP001596435">
    <property type="component" value="Unassembled WGS sequence"/>
</dbReference>
<dbReference type="EMBL" id="JBHTAJ010000027">
    <property type="protein sequence ID" value="MFC7181133.1"/>
    <property type="molecule type" value="Genomic_DNA"/>
</dbReference>
<dbReference type="Pfam" id="PF00440">
    <property type="entry name" value="TetR_N"/>
    <property type="match status" value="1"/>
</dbReference>
<dbReference type="InterPro" id="IPR036271">
    <property type="entry name" value="Tet_transcr_reg_TetR-rel_C_sf"/>
</dbReference>
<feature type="compositionally biased region" description="Gly residues" evidence="5">
    <location>
        <begin position="25"/>
        <end position="36"/>
    </location>
</feature>
<comment type="caution">
    <text evidence="7">The sequence shown here is derived from an EMBL/GenBank/DDBJ whole genome shotgun (WGS) entry which is preliminary data.</text>
</comment>
<dbReference type="SUPFAM" id="SSF48498">
    <property type="entry name" value="Tetracyclin repressor-like, C-terminal domain"/>
    <property type="match status" value="1"/>
</dbReference>
<dbReference type="InterPro" id="IPR001647">
    <property type="entry name" value="HTH_TetR"/>
</dbReference>
<dbReference type="PANTHER" id="PTHR30055">
    <property type="entry name" value="HTH-TYPE TRANSCRIPTIONAL REGULATOR RUTR"/>
    <property type="match status" value="1"/>
</dbReference>
<keyword evidence="8" id="KW-1185">Reference proteome</keyword>
<feature type="domain" description="HTH tetR-type" evidence="6">
    <location>
        <begin position="44"/>
        <end position="104"/>
    </location>
</feature>
<feature type="DNA-binding region" description="H-T-H motif" evidence="4">
    <location>
        <begin position="67"/>
        <end position="86"/>
    </location>
</feature>
<dbReference type="InterPro" id="IPR011075">
    <property type="entry name" value="TetR_C"/>
</dbReference>
<evidence type="ECO:0000256" key="1">
    <source>
        <dbReference type="ARBA" id="ARBA00023015"/>
    </source>
</evidence>
<evidence type="ECO:0000256" key="4">
    <source>
        <dbReference type="PROSITE-ProRule" id="PRU00335"/>
    </source>
</evidence>
<keyword evidence="3" id="KW-0804">Transcription</keyword>
<organism evidence="7 8">
    <name type="scientific">Kitasatospora paranensis</name>
    <dbReference type="NCBI Taxonomy" id="258053"/>
    <lineage>
        <taxon>Bacteria</taxon>
        <taxon>Bacillati</taxon>
        <taxon>Actinomycetota</taxon>
        <taxon>Actinomycetes</taxon>
        <taxon>Kitasatosporales</taxon>
        <taxon>Streptomycetaceae</taxon>
        <taxon>Kitasatospora</taxon>
    </lineage>
</organism>
<accession>A0ABW2G1Q1</accession>
<dbReference type="Gene3D" id="1.10.10.60">
    <property type="entry name" value="Homeodomain-like"/>
    <property type="match status" value="1"/>
</dbReference>
<sequence length="227" mass="23845">MDQMVRRQTPEGPPRRAGGSEAAGRSGGSGAVGRPGGAPRRRGRALENAIFDATLDLLISGGFARLTMEGVAGAAQTGKAALYRRWASKADLVISALGATLPPPTDIPDLGSVRAELLQLMAGFGAVMNSRAGAAIRVVMSELDHEQALVFKDFLVARVVAPSNAAMIRVLARGERRGDVRAGAAVPIVADIAPAMLMYHSKICEGPLDERFCLDLVDQVLVPLVRP</sequence>
<dbReference type="RefSeq" id="WP_380231360.1">
    <property type="nucleotide sequence ID" value="NZ_JBHSVH010000002.1"/>
</dbReference>
<reference evidence="8" key="1">
    <citation type="journal article" date="2019" name="Int. J. Syst. Evol. Microbiol.">
        <title>The Global Catalogue of Microorganisms (GCM) 10K type strain sequencing project: providing services to taxonomists for standard genome sequencing and annotation.</title>
        <authorList>
            <consortium name="The Broad Institute Genomics Platform"/>
            <consortium name="The Broad Institute Genome Sequencing Center for Infectious Disease"/>
            <person name="Wu L."/>
            <person name="Ma J."/>
        </authorList>
    </citation>
    <scope>NUCLEOTIDE SEQUENCE [LARGE SCALE GENOMIC DNA]</scope>
    <source>
        <strain evidence="8">CGMCC 1.12859</strain>
    </source>
</reference>
<evidence type="ECO:0000313" key="8">
    <source>
        <dbReference type="Proteomes" id="UP001596435"/>
    </source>
</evidence>